<dbReference type="Gene3D" id="1.25.40.20">
    <property type="entry name" value="Ankyrin repeat-containing domain"/>
    <property type="match status" value="4"/>
</dbReference>
<reference evidence="4" key="1">
    <citation type="submission" date="2021-02" db="EMBL/GenBank/DDBJ databases">
        <authorList>
            <person name="Dougan E. K."/>
            <person name="Rhodes N."/>
            <person name="Thang M."/>
            <person name="Chan C."/>
        </authorList>
    </citation>
    <scope>NUCLEOTIDE SEQUENCE</scope>
</reference>
<dbReference type="EMBL" id="CAJNDS010002712">
    <property type="protein sequence ID" value="CAE7570367.1"/>
    <property type="molecule type" value="Genomic_DNA"/>
</dbReference>
<dbReference type="InterPro" id="IPR036188">
    <property type="entry name" value="FAD/NAD-bd_sf"/>
</dbReference>
<dbReference type="Pfam" id="PF12796">
    <property type="entry name" value="Ank_2"/>
    <property type="match status" value="6"/>
</dbReference>
<feature type="repeat" description="ANK" evidence="3">
    <location>
        <begin position="269"/>
        <end position="297"/>
    </location>
</feature>
<accession>A0A812UBS3</accession>
<evidence type="ECO:0000256" key="3">
    <source>
        <dbReference type="PROSITE-ProRule" id="PRU00023"/>
    </source>
</evidence>
<sequence length="891" mass="94408">MKAKLLNFQTPDAADERGETAAWKASRAGNLAVLQTLREACADFEKPDDDGFTPLHIAVGANQVEAVRLLVDCGADVNAVSRDEVAPLHTAAQNGQQEAFFFIGSGFIVDDPRTRDLFEQILPPSQSLVAGVAVPHWGCCRPQYQRPRLTCIPPCILPTSVKLWVQFQRDATRLGVLRGCEVLYAPQTPTAQGPADWEAEPGNWSGPLGETPLFIAAQPWSCIESAGAQKDRAANDGSTPLLIAAVNNQWPVFRYLVEEGVDVQLAALDGTTPLSVATQSGSLEDVRLLVNARANIEGGICGGTLLSMAAKHGQLEMVRFLVEAGADKDKTGKHGATPLSVAAKYDQLSSVQYLIEARADKDKIGLHGASPLLIAAKYGQVDMVRFLLDARAKDTAGPSGSTPLQVAVQSGMADTVSVLVEASVELDRRSAAWEASATAGSAVALECFDGLHVRAGTAWFSAAQDGHLRIVRCLVQAKANLNAAAEDGATPLFIAAQSGHLQTVRFLANAGADLNKVGQHGATALFIAVLSGQLEMVEVLVEVRCSLDSAGQDGATPLFVAAQAGHLDMVRCLLQAGADTERLAENGQSALDAAAASCFHDVVEILQACPENVYANAVVLAMGTADLPIRLGVPGEDLPWVTHRPPIHSPALMAKLGHLLVVGAGLSAADAILHALRQGRVRVTHVFRGKAKDTKIGKMFGTATGSPIYGEEEWLAQLMAGEANDERYLPLAESELVEIAESGCRVRGPQELSLSVSVVSLLLGAAPRLDCLPTSLRPAALARPRVHMAHTTSTAPTGLMARWFATLQLADAETGEVLSPNVFAIGPLRGDNFVRFLVGDAYAVRRQVLATAGEKSCFVLSCPGLCHLRSHVGALCKCVNTSFEDARMRKV</sequence>
<feature type="repeat" description="ANK" evidence="3">
    <location>
        <begin position="487"/>
        <end position="519"/>
    </location>
</feature>
<dbReference type="Proteomes" id="UP000604046">
    <property type="component" value="Unassembled WGS sequence"/>
</dbReference>
<dbReference type="PROSITE" id="PS50088">
    <property type="entry name" value="ANK_REPEAT"/>
    <property type="match status" value="10"/>
</dbReference>
<evidence type="ECO:0000313" key="4">
    <source>
        <dbReference type="EMBL" id="CAE7570367.1"/>
    </source>
</evidence>
<keyword evidence="1" id="KW-0677">Repeat</keyword>
<proteinExistence type="predicted"/>
<feature type="repeat" description="ANK" evidence="3">
    <location>
        <begin position="399"/>
        <end position="431"/>
    </location>
</feature>
<dbReference type="PROSITE" id="PS50297">
    <property type="entry name" value="ANK_REP_REGION"/>
    <property type="match status" value="9"/>
</dbReference>
<protein>
    <submittedName>
        <fullName evidence="4">ANK1 protein</fullName>
    </submittedName>
</protein>
<dbReference type="Gene3D" id="3.50.50.60">
    <property type="entry name" value="FAD/NAD(P)-binding domain"/>
    <property type="match status" value="1"/>
</dbReference>
<evidence type="ECO:0000256" key="2">
    <source>
        <dbReference type="ARBA" id="ARBA00023043"/>
    </source>
</evidence>
<dbReference type="SUPFAM" id="SSF51971">
    <property type="entry name" value="Nucleotide-binding domain"/>
    <property type="match status" value="1"/>
</dbReference>
<dbReference type="SUPFAM" id="SSF48403">
    <property type="entry name" value="Ankyrin repeat"/>
    <property type="match status" value="2"/>
</dbReference>
<gene>
    <name evidence="4" type="primary">ANK1</name>
    <name evidence="4" type="ORF">SNAT2548_LOCUS32461</name>
</gene>
<dbReference type="SMART" id="SM00248">
    <property type="entry name" value="ANK"/>
    <property type="match status" value="13"/>
</dbReference>
<name>A0A812UBS3_9DINO</name>
<feature type="repeat" description="ANK" evidence="3">
    <location>
        <begin position="520"/>
        <end position="552"/>
    </location>
</feature>
<feature type="repeat" description="ANK" evidence="3">
    <location>
        <begin position="50"/>
        <end position="82"/>
    </location>
</feature>
<dbReference type="OrthoDB" id="10264606at2759"/>
<feature type="repeat" description="ANK" evidence="3">
    <location>
        <begin position="553"/>
        <end position="585"/>
    </location>
</feature>
<dbReference type="PANTHER" id="PTHR24173">
    <property type="entry name" value="ANKYRIN REPEAT CONTAINING"/>
    <property type="match status" value="1"/>
</dbReference>
<feature type="repeat" description="ANK" evidence="3">
    <location>
        <begin position="367"/>
        <end position="392"/>
    </location>
</feature>
<keyword evidence="2 3" id="KW-0040">ANK repeat</keyword>
<dbReference type="InterPro" id="IPR036770">
    <property type="entry name" value="Ankyrin_rpt-contain_sf"/>
</dbReference>
<evidence type="ECO:0000313" key="5">
    <source>
        <dbReference type="Proteomes" id="UP000604046"/>
    </source>
</evidence>
<organism evidence="4 5">
    <name type="scientific">Symbiodinium natans</name>
    <dbReference type="NCBI Taxonomy" id="878477"/>
    <lineage>
        <taxon>Eukaryota</taxon>
        <taxon>Sar</taxon>
        <taxon>Alveolata</taxon>
        <taxon>Dinophyceae</taxon>
        <taxon>Suessiales</taxon>
        <taxon>Symbiodiniaceae</taxon>
        <taxon>Symbiodinium</taxon>
    </lineage>
</organism>
<evidence type="ECO:0000256" key="1">
    <source>
        <dbReference type="ARBA" id="ARBA00022737"/>
    </source>
</evidence>
<feature type="repeat" description="ANK" evidence="3">
    <location>
        <begin position="334"/>
        <end position="366"/>
    </location>
</feature>
<dbReference type="InterPro" id="IPR002110">
    <property type="entry name" value="Ankyrin_rpt"/>
</dbReference>
<comment type="caution">
    <text evidence="4">The sequence shown here is derived from an EMBL/GenBank/DDBJ whole genome shotgun (WGS) entry which is preliminary data.</text>
</comment>
<feature type="repeat" description="ANK" evidence="3">
    <location>
        <begin position="236"/>
        <end position="268"/>
    </location>
</feature>
<dbReference type="AlphaFoldDB" id="A0A812UBS3"/>
<keyword evidence="5" id="KW-1185">Reference proteome</keyword>
<feature type="repeat" description="ANK" evidence="3">
    <location>
        <begin position="301"/>
        <end position="333"/>
    </location>
</feature>
<dbReference type="PANTHER" id="PTHR24173:SF27">
    <property type="entry name" value="ANKYRIN REPEAT AND SOCS BOX PROTEIN 1"/>
    <property type="match status" value="1"/>
</dbReference>